<dbReference type="PANTHER" id="PTHR28097:SF1">
    <property type="entry name" value="PHEROMONE A FACTOR RECEPTOR"/>
    <property type="match status" value="1"/>
</dbReference>
<dbReference type="CDD" id="cd14966">
    <property type="entry name" value="7tmD_STE3"/>
    <property type="match status" value="1"/>
</dbReference>
<keyword evidence="13" id="KW-1185">Reference proteome</keyword>
<feature type="non-terminal residue" evidence="12">
    <location>
        <position position="400"/>
    </location>
</feature>
<dbReference type="EMBL" id="JABCKI010000522">
    <property type="protein sequence ID" value="KAG5650197.1"/>
    <property type="molecule type" value="Genomic_DNA"/>
</dbReference>
<accession>A0A9P7GNH2</accession>
<evidence type="ECO:0000256" key="3">
    <source>
        <dbReference type="ARBA" id="ARBA00022507"/>
    </source>
</evidence>
<dbReference type="PRINTS" id="PR00899">
    <property type="entry name" value="GPCRSTE3"/>
</dbReference>
<keyword evidence="7 11" id="KW-0472">Membrane</keyword>
<dbReference type="GO" id="GO:0004934">
    <property type="term" value="F:mating-type alpha-factor pheromone receptor activity"/>
    <property type="evidence" value="ECO:0007669"/>
    <property type="project" value="InterPro"/>
</dbReference>
<evidence type="ECO:0000256" key="1">
    <source>
        <dbReference type="ARBA" id="ARBA00004141"/>
    </source>
</evidence>
<keyword evidence="4 11" id="KW-0812">Transmembrane</keyword>
<evidence type="ECO:0000256" key="2">
    <source>
        <dbReference type="ARBA" id="ARBA00011085"/>
    </source>
</evidence>
<evidence type="ECO:0000256" key="6">
    <source>
        <dbReference type="ARBA" id="ARBA00023040"/>
    </source>
</evidence>
<comment type="similarity">
    <text evidence="2">Belongs to the G-protein coupled receptor 4 family.</text>
</comment>
<feature type="transmembrane region" description="Helical" evidence="11">
    <location>
        <begin position="270"/>
        <end position="288"/>
    </location>
</feature>
<feature type="region of interest" description="Disordered" evidence="10">
    <location>
        <begin position="310"/>
        <end position="333"/>
    </location>
</feature>
<feature type="transmembrane region" description="Helical" evidence="11">
    <location>
        <begin position="6"/>
        <end position="26"/>
    </location>
</feature>
<evidence type="ECO:0000256" key="7">
    <source>
        <dbReference type="ARBA" id="ARBA00023136"/>
    </source>
</evidence>
<comment type="subcellular location">
    <subcellularLocation>
        <location evidence="1">Membrane</location>
        <topology evidence="1">Multi-pass membrane protein</topology>
    </subcellularLocation>
</comment>
<organism evidence="12 13">
    <name type="scientific">Sphagnurus paluster</name>
    <dbReference type="NCBI Taxonomy" id="117069"/>
    <lineage>
        <taxon>Eukaryota</taxon>
        <taxon>Fungi</taxon>
        <taxon>Dikarya</taxon>
        <taxon>Basidiomycota</taxon>
        <taxon>Agaricomycotina</taxon>
        <taxon>Agaricomycetes</taxon>
        <taxon>Agaricomycetidae</taxon>
        <taxon>Agaricales</taxon>
        <taxon>Tricholomatineae</taxon>
        <taxon>Lyophyllaceae</taxon>
        <taxon>Sphagnurus</taxon>
    </lineage>
</organism>
<protein>
    <recommendedName>
        <fullName evidence="14">Pheromone receptor</fullName>
    </recommendedName>
</protein>
<evidence type="ECO:0000256" key="11">
    <source>
        <dbReference type="SAM" id="Phobius"/>
    </source>
</evidence>
<reference evidence="12" key="2">
    <citation type="submission" date="2021-10" db="EMBL/GenBank/DDBJ databases">
        <title>Phylogenomics reveals ancestral predisposition of the termite-cultivated fungus Termitomyces towards a domesticated lifestyle.</title>
        <authorList>
            <person name="Auxier B."/>
            <person name="Grum-Grzhimaylo A."/>
            <person name="Cardenas M.E."/>
            <person name="Lodge J.D."/>
            <person name="Laessoe T."/>
            <person name="Pedersen O."/>
            <person name="Smith M.E."/>
            <person name="Kuyper T.W."/>
            <person name="Franco-Molano E.A."/>
            <person name="Baroni T.J."/>
            <person name="Aanen D.K."/>
        </authorList>
    </citation>
    <scope>NUCLEOTIDE SEQUENCE</scope>
    <source>
        <strain evidence="12">D49</strain>
    </source>
</reference>
<evidence type="ECO:0000256" key="5">
    <source>
        <dbReference type="ARBA" id="ARBA00022989"/>
    </source>
</evidence>
<dbReference type="Proteomes" id="UP000717328">
    <property type="component" value="Unassembled WGS sequence"/>
</dbReference>
<keyword evidence="8" id="KW-0675">Receptor</keyword>
<name>A0A9P7GNH2_9AGAR</name>
<evidence type="ECO:0000256" key="4">
    <source>
        <dbReference type="ARBA" id="ARBA00022692"/>
    </source>
</evidence>
<evidence type="ECO:0000256" key="8">
    <source>
        <dbReference type="ARBA" id="ARBA00023170"/>
    </source>
</evidence>
<keyword evidence="9" id="KW-0807">Transducer</keyword>
<evidence type="ECO:0000313" key="12">
    <source>
        <dbReference type="EMBL" id="KAG5650197.1"/>
    </source>
</evidence>
<evidence type="ECO:0000256" key="10">
    <source>
        <dbReference type="SAM" id="MobiDB-lite"/>
    </source>
</evidence>
<feature type="transmembrane region" description="Helical" evidence="11">
    <location>
        <begin position="38"/>
        <end position="58"/>
    </location>
</feature>
<proteinExistence type="inferred from homology"/>
<reference evidence="12" key="1">
    <citation type="submission" date="2021-02" db="EMBL/GenBank/DDBJ databases">
        <authorList>
            <person name="Nieuwenhuis M."/>
            <person name="Van De Peppel L.J.J."/>
        </authorList>
    </citation>
    <scope>NUCLEOTIDE SEQUENCE</scope>
    <source>
        <strain evidence="12">D49</strain>
    </source>
</reference>
<dbReference type="PRINTS" id="PR00901">
    <property type="entry name" value="PHEROMONEBAR"/>
</dbReference>
<evidence type="ECO:0008006" key="14">
    <source>
        <dbReference type="Google" id="ProtNLM"/>
    </source>
</evidence>
<sequence length="400" mass="43345">MADPTTTAFSVVSFITAILVAIPFAWHLEAWNTGTCMYMAWTSLGCLNLFINSVIWRGSIANVAPVWCDISSKFMVGTSLALPAASLCINRRLYHIATIRKVTTTFADGADYIVQGHRFDIFEDMGCMPFTYNTPLAYVLVQAPILAVGLTSATYAGTCAPSQSEHKAERTALPGLSIVAFKRRTVELRALMTTASTLNPHRYMRLMFLAGVEIAISVPTTMLSITAAAQGDVEPWISWENVHEGFSRVDQIPGVVWRSSQVATFGVEETRWGIVGCGLVFFMFFGFAQEARNHYGRVFRAVARRLGVASAPAERSNSPAPSAGSGVLVKQEVEKRRDSVDSMSARQSFRFQDLGGLLADAAVSSETVDGKKEQTGEGVAPLARPPRVGGTPGSVDLERG</sequence>
<keyword evidence="6" id="KW-0297">G-protein coupled receptor</keyword>
<comment type="caution">
    <text evidence="12">The sequence shown here is derived from an EMBL/GenBank/DDBJ whole genome shotgun (WGS) entry which is preliminary data.</text>
</comment>
<dbReference type="AlphaFoldDB" id="A0A9P7GNH2"/>
<dbReference type="GO" id="GO:0000750">
    <property type="term" value="P:pheromone-dependent signal transduction involved in conjugation with cellular fusion"/>
    <property type="evidence" value="ECO:0007669"/>
    <property type="project" value="TreeGrafter"/>
</dbReference>
<feature type="transmembrane region" description="Helical" evidence="11">
    <location>
        <begin position="206"/>
        <end position="229"/>
    </location>
</feature>
<dbReference type="Pfam" id="PF02076">
    <property type="entry name" value="STE3"/>
    <property type="match status" value="2"/>
</dbReference>
<evidence type="ECO:0000256" key="9">
    <source>
        <dbReference type="ARBA" id="ARBA00023224"/>
    </source>
</evidence>
<dbReference type="GO" id="GO:0005886">
    <property type="term" value="C:plasma membrane"/>
    <property type="evidence" value="ECO:0007669"/>
    <property type="project" value="TreeGrafter"/>
</dbReference>
<dbReference type="InterPro" id="IPR000481">
    <property type="entry name" value="GPCR_Pheromne_B_alpha_rcpt"/>
</dbReference>
<keyword evidence="3" id="KW-0589">Pheromone response</keyword>
<evidence type="ECO:0000313" key="13">
    <source>
        <dbReference type="Proteomes" id="UP000717328"/>
    </source>
</evidence>
<dbReference type="OrthoDB" id="2874149at2759"/>
<gene>
    <name evidence="12" type="ORF">H0H81_000357</name>
</gene>
<dbReference type="PANTHER" id="PTHR28097">
    <property type="entry name" value="PHEROMONE A FACTOR RECEPTOR"/>
    <property type="match status" value="1"/>
</dbReference>
<dbReference type="InterPro" id="IPR001499">
    <property type="entry name" value="GPCR_STE3"/>
</dbReference>
<keyword evidence="5 11" id="KW-1133">Transmembrane helix</keyword>
<feature type="region of interest" description="Disordered" evidence="10">
    <location>
        <begin position="365"/>
        <end position="400"/>
    </location>
</feature>